<feature type="region of interest" description="Disordered" evidence="1">
    <location>
        <begin position="21"/>
        <end position="47"/>
    </location>
</feature>
<feature type="compositionally biased region" description="Low complexity" evidence="1">
    <location>
        <begin position="144"/>
        <end position="169"/>
    </location>
</feature>
<gene>
    <name evidence="3" type="ORF">OG849_21395</name>
</gene>
<feature type="compositionally biased region" description="Pro residues" evidence="1">
    <location>
        <begin position="133"/>
        <end position="143"/>
    </location>
</feature>
<name>A0ABZ1F032_9ACTN</name>
<evidence type="ECO:0000256" key="2">
    <source>
        <dbReference type="SAM" id="Phobius"/>
    </source>
</evidence>
<feature type="compositionally biased region" description="Pro residues" evidence="1">
    <location>
        <begin position="110"/>
        <end position="120"/>
    </location>
</feature>
<dbReference type="EMBL" id="CP109083">
    <property type="protein sequence ID" value="WSB09606.1"/>
    <property type="molecule type" value="Genomic_DNA"/>
</dbReference>
<evidence type="ECO:0000313" key="3">
    <source>
        <dbReference type="EMBL" id="WSB09606.1"/>
    </source>
</evidence>
<feature type="transmembrane region" description="Helical" evidence="2">
    <location>
        <begin position="50"/>
        <end position="73"/>
    </location>
</feature>
<proteinExistence type="predicted"/>
<evidence type="ECO:0008006" key="5">
    <source>
        <dbReference type="Google" id="ProtNLM"/>
    </source>
</evidence>
<feature type="compositionally biased region" description="Low complexity" evidence="1">
    <location>
        <begin position="121"/>
        <end position="132"/>
    </location>
</feature>
<keyword evidence="2" id="KW-0812">Transmembrane</keyword>
<keyword evidence="2" id="KW-0472">Membrane</keyword>
<accession>A0ABZ1F032</accession>
<keyword evidence="4" id="KW-1185">Reference proteome</keyword>
<dbReference type="Proteomes" id="UP001356428">
    <property type="component" value="Chromosome"/>
</dbReference>
<organism evidence="3 4">
    <name type="scientific">Streptomyces cyaneofuscatus</name>
    <dbReference type="NCBI Taxonomy" id="66883"/>
    <lineage>
        <taxon>Bacteria</taxon>
        <taxon>Bacillati</taxon>
        <taxon>Actinomycetota</taxon>
        <taxon>Actinomycetes</taxon>
        <taxon>Kitasatosporales</taxon>
        <taxon>Streptomycetaceae</taxon>
        <taxon>Streptomyces</taxon>
    </lineage>
</organism>
<evidence type="ECO:0000256" key="1">
    <source>
        <dbReference type="SAM" id="MobiDB-lite"/>
    </source>
</evidence>
<protein>
    <recommendedName>
        <fullName evidence="5">Cellulase</fullName>
    </recommendedName>
</protein>
<feature type="compositionally biased region" description="Polar residues" evidence="1">
    <location>
        <begin position="170"/>
        <end position="182"/>
    </location>
</feature>
<evidence type="ECO:0000313" key="4">
    <source>
        <dbReference type="Proteomes" id="UP001356428"/>
    </source>
</evidence>
<sequence length="182" mass="18220">MTPESQAGSPEEEIFRDALHRTADSLPPLPDLVPDAVREGERRRVRSRGLAVAGTFVAVTAVTLGLALLGPLLRQTPDTEPAAPAPGPSITRPTPGPSLDPTEPVTGMPIPAPSSPPTATPSPSSSSSFPLWSAPPPSPPSTTPPTARTATPDAGPSTAGSPTGGPSTAEPSTATPHPGATS</sequence>
<reference evidence="3 4" key="1">
    <citation type="submission" date="2022-10" db="EMBL/GenBank/DDBJ databases">
        <title>The complete genomes of actinobacterial strains from the NBC collection.</title>
        <authorList>
            <person name="Joergensen T.S."/>
            <person name="Alvarez Arevalo M."/>
            <person name="Sterndorff E.B."/>
            <person name="Faurdal D."/>
            <person name="Vuksanovic O."/>
            <person name="Mourched A.-S."/>
            <person name="Charusanti P."/>
            <person name="Shaw S."/>
            <person name="Blin K."/>
            <person name="Weber T."/>
        </authorList>
    </citation>
    <scope>NUCLEOTIDE SEQUENCE [LARGE SCALE GENOMIC DNA]</scope>
    <source>
        <strain evidence="3 4">NBC 01792</strain>
    </source>
</reference>
<feature type="region of interest" description="Disordered" evidence="1">
    <location>
        <begin position="74"/>
        <end position="182"/>
    </location>
</feature>
<dbReference type="PRINTS" id="PR01217">
    <property type="entry name" value="PRICHEXTENSN"/>
</dbReference>
<dbReference type="RefSeq" id="WP_326704149.1">
    <property type="nucleotide sequence ID" value="NZ_CP109083.1"/>
</dbReference>
<keyword evidence="2" id="KW-1133">Transmembrane helix</keyword>